<comment type="caution">
    <text evidence="1">The sequence shown here is derived from an EMBL/GenBank/DDBJ whole genome shotgun (WGS) entry which is preliminary data.</text>
</comment>
<dbReference type="EMBL" id="LAZR01000858">
    <property type="protein sequence ID" value="KKN56106.1"/>
    <property type="molecule type" value="Genomic_DNA"/>
</dbReference>
<accession>A0A0F9U476</accession>
<gene>
    <name evidence="1" type="ORF">LCGC14_0575840</name>
</gene>
<proteinExistence type="predicted"/>
<reference evidence="1" key="1">
    <citation type="journal article" date="2015" name="Nature">
        <title>Complex archaea that bridge the gap between prokaryotes and eukaryotes.</title>
        <authorList>
            <person name="Spang A."/>
            <person name="Saw J.H."/>
            <person name="Jorgensen S.L."/>
            <person name="Zaremba-Niedzwiedzka K."/>
            <person name="Martijn J."/>
            <person name="Lind A.E."/>
            <person name="van Eijk R."/>
            <person name="Schleper C."/>
            <person name="Guy L."/>
            <person name="Ettema T.J."/>
        </authorList>
    </citation>
    <scope>NUCLEOTIDE SEQUENCE</scope>
</reference>
<evidence type="ECO:0000313" key="1">
    <source>
        <dbReference type="EMBL" id="KKN56106.1"/>
    </source>
</evidence>
<name>A0A0F9U476_9ZZZZ</name>
<protein>
    <submittedName>
        <fullName evidence="1">Uncharacterized protein</fullName>
    </submittedName>
</protein>
<sequence length="268" mass="29776">MSRIVSAGPGLHIGDYMLAQTIDRGKVISRDPKIIEGHRLEKVRIAGKDVAVGAGLKSCACDRLEIDWLPFAAAQYHISADIENYVICEIFSVVADIPNRNLDCFSFDELTSWRTMIGRPAYKSFVGKPCHTDHDNQDDTKAKGVIFDSNLVPLATARGGRTIWAVKILKGFDRSKDERLARLVQQRNRIGHSMGALVEQTECSLPWCRFRSEGTTTCDDVQGGAGKGRIIRKHLVVEQLQAFNFIEDSSVEDPANVLALTDFIWGVE</sequence>
<dbReference type="AlphaFoldDB" id="A0A0F9U476"/>
<organism evidence="1">
    <name type="scientific">marine sediment metagenome</name>
    <dbReference type="NCBI Taxonomy" id="412755"/>
    <lineage>
        <taxon>unclassified sequences</taxon>
        <taxon>metagenomes</taxon>
        <taxon>ecological metagenomes</taxon>
    </lineage>
</organism>